<evidence type="ECO:0000313" key="2">
    <source>
        <dbReference type="Proteomes" id="UP000324222"/>
    </source>
</evidence>
<dbReference type="Proteomes" id="UP000324222">
    <property type="component" value="Unassembled WGS sequence"/>
</dbReference>
<comment type="caution">
    <text evidence="1">The sequence shown here is derived from an EMBL/GenBank/DDBJ whole genome shotgun (WGS) entry which is preliminary data.</text>
</comment>
<accession>A0A5B7GMI4</accession>
<dbReference type="EMBL" id="VSRR010015894">
    <property type="protein sequence ID" value="MPC58675.1"/>
    <property type="molecule type" value="Genomic_DNA"/>
</dbReference>
<evidence type="ECO:0000313" key="1">
    <source>
        <dbReference type="EMBL" id="MPC58675.1"/>
    </source>
</evidence>
<name>A0A5B7GMI4_PORTR</name>
<protein>
    <submittedName>
        <fullName evidence="1">Uncharacterized protein</fullName>
    </submittedName>
</protein>
<keyword evidence="2" id="KW-1185">Reference proteome</keyword>
<proteinExistence type="predicted"/>
<gene>
    <name evidence="1" type="ORF">E2C01_052682</name>
</gene>
<reference evidence="1 2" key="1">
    <citation type="submission" date="2019-05" db="EMBL/GenBank/DDBJ databases">
        <title>Another draft genome of Portunus trituberculatus and its Hox gene families provides insights of decapod evolution.</title>
        <authorList>
            <person name="Jeong J.-H."/>
            <person name="Song I."/>
            <person name="Kim S."/>
            <person name="Choi T."/>
            <person name="Kim D."/>
            <person name="Ryu S."/>
            <person name="Kim W."/>
        </authorList>
    </citation>
    <scope>NUCLEOTIDE SEQUENCE [LARGE SCALE GENOMIC DNA]</scope>
    <source>
        <tissue evidence="1">Muscle</tissue>
    </source>
</reference>
<dbReference type="AlphaFoldDB" id="A0A5B7GMI4"/>
<sequence>MSECLKWVLRSYEGSATPSLLVGRKRDWRQPESRPQWDGNTMPPDCAILVGVGKKVAWNSVMPRSFRCLKMFFFSKQSPSVAIRSTASYRLSLPLNNLQDGS</sequence>
<organism evidence="1 2">
    <name type="scientific">Portunus trituberculatus</name>
    <name type="common">Swimming crab</name>
    <name type="synonym">Neptunus trituberculatus</name>
    <dbReference type="NCBI Taxonomy" id="210409"/>
    <lineage>
        <taxon>Eukaryota</taxon>
        <taxon>Metazoa</taxon>
        <taxon>Ecdysozoa</taxon>
        <taxon>Arthropoda</taxon>
        <taxon>Crustacea</taxon>
        <taxon>Multicrustacea</taxon>
        <taxon>Malacostraca</taxon>
        <taxon>Eumalacostraca</taxon>
        <taxon>Eucarida</taxon>
        <taxon>Decapoda</taxon>
        <taxon>Pleocyemata</taxon>
        <taxon>Brachyura</taxon>
        <taxon>Eubrachyura</taxon>
        <taxon>Portunoidea</taxon>
        <taxon>Portunidae</taxon>
        <taxon>Portuninae</taxon>
        <taxon>Portunus</taxon>
    </lineage>
</organism>